<dbReference type="PANTHER" id="PTHR37018">
    <property type="entry name" value="CULTURE SPECIFIC PROTEIN, PUTATIVE (AFU_ORTHOLOGUE AFUA_2G00130)-RELATED"/>
    <property type="match status" value="1"/>
</dbReference>
<evidence type="ECO:0000256" key="1">
    <source>
        <dbReference type="PROSITE-ProRule" id="PRU00409"/>
    </source>
</evidence>
<proteinExistence type="predicted"/>
<dbReference type="Proteomes" id="UP001148299">
    <property type="component" value="Unassembled WGS sequence"/>
</dbReference>
<organism evidence="3 4">
    <name type="scientific">Penicillium brevicompactum</name>
    <dbReference type="NCBI Taxonomy" id="5074"/>
    <lineage>
        <taxon>Eukaryota</taxon>
        <taxon>Fungi</taxon>
        <taxon>Dikarya</taxon>
        <taxon>Ascomycota</taxon>
        <taxon>Pezizomycotina</taxon>
        <taxon>Eurotiomycetes</taxon>
        <taxon>Eurotiomycetidae</taxon>
        <taxon>Eurotiales</taxon>
        <taxon>Aspergillaceae</taxon>
        <taxon>Penicillium</taxon>
    </lineage>
</organism>
<accession>A0A9W9QVT1</accession>
<dbReference type="InterPro" id="IPR053269">
    <property type="entry name" value="Asp-Met_ligase"/>
</dbReference>
<keyword evidence="1" id="KW-0547">Nucleotide-binding</keyword>
<dbReference type="Gene3D" id="3.30.470.20">
    <property type="entry name" value="ATP-grasp fold, B domain"/>
    <property type="match status" value="1"/>
</dbReference>
<dbReference type="InterPro" id="IPR003806">
    <property type="entry name" value="ATP-grasp_PylC-type"/>
</dbReference>
<dbReference type="SUPFAM" id="SSF56059">
    <property type="entry name" value="Glutathione synthetase ATP-binding domain-like"/>
    <property type="match status" value="1"/>
</dbReference>
<reference evidence="3" key="2">
    <citation type="journal article" date="2023" name="IMA Fungus">
        <title>Comparative genomic study of the Penicillium genus elucidates a diverse pangenome and 15 lateral gene transfer events.</title>
        <authorList>
            <person name="Petersen C."/>
            <person name="Sorensen T."/>
            <person name="Nielsen M.R."/>
            <person name="Sondergaard T.E."/>
            <person name="Sorensen J.L."/>
            <person name="Fitzpatrick D.A."/>
            <person name="Frisvad J.C."/>
            <person name="Nielsen K.L."/>
        </authorList>
    </citation>
    <scope>NUCLEOTIDE SEQUENCE</scope>
    <source>
        <strain evidence="3">IBT 35675</strain>
    </source>
</reference>
<dbReference type="Pfam" id="PF02655">
    <property type="entry name" value="ATP-grasp_3"/>
    <property type="match status" value="1"/>
</dbReference>
<sequence length="461" mass="52025">MTIKLSPKPVLLDYTLRDLYSLDGGQHSDIILAYALPSSRIQVASSLPLTGKYVYQNPMAQSTNKKSLAIRFLRSSPQRCGFIAGEMSLIFFELDDDGEKPNQKGTPTISQIDTMEIYGQLAPHQRPSLRFVRSPTDIYLHPNAKLSVLNPQDALEHLPHTIHPDIHYRLLSKPALAFSGLPTPKTITIETQITPIQVHDPCAVDAEVRRMLLPLYEKGLPFVVKLPQANSSEGTLVLKSEHDRQGAEEVLKDEVRRMIHELQPINYHLNPCSLVFQDFVEGDCIAMSLFITQRGRWVFIGCCKQRFFNSGLWAGGCISYLEQPQLKAKFTEIGNEVAEYLHDQEYFGPVGVDIIVDSNGNSFIIDMNIRVSGTYHLGCLRSHFVERGLFEVLLVSSIDLEVGKHEFQQFFENEVVEGSMLFTSWTTNMPERPNNAAICLAAADKFELEELVTRVEIFRVN</sequence>
<dbReference type="GO" id="GO:0046872">
    <property type="term" value="F:metal ion binding"/>
    <property type="evidence" value="ECO:0007669"/>
    <property type="project" value="InterPro"/>
</dbReference>
<dbReference type="InterPro" id="IPR011761">
    <property type="entry name" value="ATP-grasp"/>
</dbReference>
<protein>
    <recommendedName>
        <fullName evidence="2">ATP-grasp domain-containing protein</fullName>
    </recommendedName>
</protein>
<keyword evidence="1" id="KW-0067">ATP-binding</keyword>
<evidence type="ECO:0000259" key="2">
    <source>
        <dbReference type="PROSITE" id="PS50975"/>
    </source>
</evidence>
<dbReference type="AlphaFoldDB" id="A0A9W9QVT1"/>
<dbReference type="PROSITE" id="PS50975">
    <property type="entry name" value="ATP_GRASP"/>
    <property type="match status" value="1"/>
</dbReference>
<dbReference type="EMBL" id="JAPZBR010000008">
    <property type="protein sequence ID" value="KAJ5341993.1"/>
    <property type="molecule type" value="Genomic_DNA"/>
</dbReference>
<feature type="domain" description="ATP-grasp" evidence="2">
    <location>
        <begin position="173"/>
        <end position="398"/>
    </location>
</feature>
<name>A0A9W9QVT1_PENBR</name>
<keyword evidence="4" id="KW-1185">Reference proteome</keyword>
<dbReference type="PANTHER" id="PTHR37018:SF1">
    <property type="entry name" value="CULTURE SPECIFIC PROTEIN, PUTATIVE (AFU_ORTHOLOGUE AFUA_2G00130)-RELATED"/>
    <property type="match status" value="1"/>
</dbReference>
<gene>
    <name evidence="3" type="ORF">N7541_011117</name>
</gene>
<evidence type="ECO:0000313" key="3">
    <source>
        <dbReference type="EMBL" id="KAJ5341993.1"/>
    </source>
</evidence>
<reference evidence="3" key="1">
    <citation type="submission" date="2022-12" db="EMBL/GenBank/DDBJ databases">
        <authorList>
            <person name="Petersen C."/>
        </authorList>
    </citation>
    <scope>NUCLEOTIDE SEQUENCE</scope>
    <source>
        <strain evidence="3">IBT 35675</strain>
    </source>
</reference>
<dbReference type="GO" id="GO:0005524">
    <property type="term" value="F:ATP binding"/>
    <property type="evidence" value="ECO:0007669"/>
    <property type="project" value="UniProtKB-UniRule"/>
</dbReference>
<comment type="caution">
    <text evidence="3">The sequence shown here is derived from an EMBL/GenBank/DDBJ whole genome shotgun (WGS) entry which is preliminary data.</text>
</comment>
<evidence type="ECO:0000313" key="4">
    <source>
        <dbReference type="Proteomes" id="UP001148299"/>
    </source>
</evidence>